<dbReference type="OMA" id="HVEMPGP"/>
<keyword evidence="1" id="KW-0507">mRNA processing</keyword>
<feature type="region of interest" description="Disordered" evidence="8">
    <location>
        <begin position="14"/>
        <end position="70"/>
    </location>
</feature>
<keyword evidence="6" id="KW-0687">Ribonucleoprotein</keyword>
<evidence type="ECO:0000313" key="10">
    <source>
        <dbReference type="EMBL" id="ESW25745.1"/>
    </source>
</evidence>
<dbReference type="SMART" id="SM01103">
    <property type="entry name" value="CRS1_YhbY"/>
    <property type="match status" value="2"/>
</dbReference>
<feature type="region of interest" description="Disordered" evidence="8">
    <location>
        <begin position="155"/>
        <end position="187"/>
    </location>
</feature>
<dbReference type="GO" id="GO:1990904">
    <property type="term" value="C:ribonucleoprotein complex"/>
    <property type="evidence" value="ECO:0007669"/>
    <property type="project" value="UniProtKB-KW"/>
</dbReference>
<evidence type="ECO:0000256" key="4">
    <source>
        <dbReference type="ARBA" id="ARBA00022946"/>
    </source>
</evidence>
<name>V7C904_PHAVU</name>
<accession>V7C904</accession>
<dbReference type="EMBL" id="CM002290">
    <property type="protein sequence ID" value="ESW25745.1"/>
    <property type="molecule type" value="Genomic_DNA"/>
</dbReference>
<dbReference type="AlphaFoldDB" id="V7C904"/>
<evidence type="ECO:0000256" key="8">
    <source>
        <dbReference type="SAM" id="MobiDB-lite"/>
    </source>
</evidence>
<evidence type="ECO:0000259" key="9">
    <source>
        <dbReference type="PROSITE" id="PS51295"/>
    </source>
</evidence>
<dbReference type="InterPro" id="IPR044599">
    <property type="entry name" value="CAF1P_plant"/>
</dbReference>
<dbReference type="Proteomes" id="UP000000226">
    <property type="component" value="Chromosome 3"/>
</dbReference>
<protein>
    <recommendedName>
        <fullName evidence="9">CRM domain-containing protein</fullName>
    </recommendedName>
</protein>
<dbReference type="InterPro" id="IPR035920">
    <property type="entry name" value="YhbY-like_sf"/>
</dbReference>
<evidence type="ECO:0000256" key="1">
    <source>
        <dbReference type="ARBA" id="ARBA00022664"/>
    </source>
</evidence>
<proteinExistence type="predicted"/>
<dbReference type="PANTHER" id="PTHR46247">
    <property type="entry name" value="CRS2-ASSOCIATED FACTOR 1, CHLOROPLASTIC"/>
    <property type="match status" value="1"/>
</dbReference>
<reference evidence="11" key="1">
    <citation type="journal article" date="2014" name="Nat. Genet.">
        <title>A reference genome for common bean and genome-wide analysis of dual domestications.</title>
        <authorList>
            <person name="Schmutz J."/>
            <person name="McClean P.E."/>
            <person name="Mamidi S."/>
            <person name="Wu G.A."/>
            <person name="Cannon S.B."/>
            <person name="Grimwood J."/>
            <person name="Jenkins J."/>
            <person name="Shu S."/>
            <person name="Song Q."/>
            <person name="Chavarro C."/>
            <person name="Torres-Torres M."/>
            <person name="Geffroy V."/>
            <person name="Moghaddam S.M."/>
            <person name="Gao D."/>
            <person name="Abernathy B."/>
            <person name="Barry K."/>
            <person name="Blair M."/>
            <person name="Brick M.A."/>
            <person name="Chovatia M."/>
            <person name="Gepts P."/>
            <person name="Goodstein D.M."/>
            <person name="Gonzales M."/>
            <person name="Hellsten U."/>
            <person name="Hyten D.L."/>
            <person name="Jia G."/>
            <person name="Kelly J.D."/>
            <person name="Kudrna D."/>
            <person name="Lee R."/>
            <person name="Richard M.M."/>
            <person name="Miklas P.N."/>
            <person name="Osorno J.M."/>
            <person name="Rodrigues J."/>
            <person name="Thareau V."/>
            <person name="Urrea C.A."/>
            <person name="Wang M."/>
            <person name="Yu Y."/>
            <person name="Zhang M."/>
            <person name="Wing R.A."/>
            <person name="Cregan P.B."/>
            <person name="Rokhsar D.S."/>
            <person name="Jackson S.A."/>
        </authorList>
    </citation>
    <scope>NUCLEOTIDE SEQUENCE [LARGE SCALE GENOMIC DNA]</scope>
    <source>
        <strain evidence="11">cv. G19833</strain>
    </source>
</reference>
<dbReference type="SUPFAM" id="SSF75471">
    <property type="entry name" value="YhbY-like"/>
    <property type="match status" value="2"/>
</dbReference>
<dbReference type="OrthoDB" id="2021019at2759"/>
<evidence type="ECO:0000256" key="6">
    <source>
        <dbReference type="ARBA" id="ARBA00023274"/>
    </source>
</evidence>
<feature type="region of interest" description="Disordered" evidence="8">
    <location>
        <begin position="419"/>
        <end position="447"/>
    </location>
</feature>
<evidence type="ECO:0000256" key="7">
    <source>
        <dbReference type="PROSITE-ProRule" id="PRU00626"/>
    </source>
</evidence>
<dbReference type="SMR" id="V7C904"/>
<dbReference type="STRING" id="3885.V7C904"/>
<feature type="region of interest" description="Disordered" evidence="8">
    <location>
        <begin position="515"/>
        <end position="556"/>
    </location>
</feature>
<feature type="compositionally biased region" description="Acidic residues" evidence="8">
    <location>
        <begin position="524"/>
        <end position="549"/>
    </location>
</feature>
<dbReference type="InterPro" id="IPR001890">
    <property type="entry name" value="RNA-binding_CRM"/>
</dbReference>
<feature type="compositionally biased region" description="Polar residues" evidence="8">
    <location>
        <begin position="421"/>
        <end position="436"/>
    </location>
</feature>
<evidence type="ECO:0000256" key="2">
    <source>
        <dbReference type="ARBA" id="ARBA00022737"/>
    </source>
</evidence>
<keyword evidence="11" id="KW-1185">Reference proteome</keyword>
<feature type="compositionally biased region" description="Pro residues" evidence="8">
    <location>
        <begin position="36"/>
        <end position="62"/>
    </location>
</feature>
<sequence length="575" mass="63945">MVIVALSSSLPAGRNLFSSLPSTPPPTDRTAAVSATPPPPIPVPKYPPPRKSQNPPQPPTPNPGLKYHRNSKYHKRVPSDGVVVSDAADRSVIIGESGVSYLLPGAPFEFQFSYSETPKAKPIAIREPAFLPFAPPTMPRPWTGKAPLKSKKKKIPLFDSFNPPPPGTKGVKRVEMPGPFPMGQFPKEGKTREEILGEPLKKWEVQMLVQPMISYNRQVNLGRDGLTHNMLELVHSHWKRSRICKIRCLGVPTVDMDNVCHHIEEKTGGKIIHRAGGVVYLFRGRNYNYRTRPQYPVMLWKPATPVYPKLIEDAPGGLTKAEADELRKKGKSLLPICKLAKNGVYTSLVKNVRDAFEGSVLVKVNCKGLDPSDYKKIGAKLKDLVPCVLLSFDDEQILIWRGKDWKSRYHQPVPVFAPSKSGFTGNSESSGEADGNQTEHGDNNVVNTSPKMLSLWKRAIESSKALLLDEFNLGPDCLLEKVEEFEIASQALEHSHPAFSLSFKENDSEGSAANFENIYSSDDFSAEEDDENEDEEDYDDYQDEDDDSYVVDTSAQPGSLGIDMIVKKLKQRPFE</sequence>
<feature type="domain" description="CRM" evidence="9">
    <location>
        <begin position="198"/>
        <end position="294"/>
    </location>
</feature>
<dbReference type="FunFam" id="3.30.110.60:FF:000002">
    <property type="entry name" value="CRS2-associated factor 1, chloroplastic"/>
    <property type="match status" value="2"/>
</dbReference>
<dbReference type="Pfam" id="PF01985">
    <property type="entry name" value="CRS1_YhbY"/>
    <property type="match status" value="2"/>
</dbReference>
<dbReference type="GO" id="GO:0006397">
    <property type="term" value="P:mRNA processing"/>
    <property type="evidence" value="ECO:0007669"/>
    <property type="project" value="UniProtKB-KW"/>
</dbReference>
<feature type="domain" description="CRM" evidence="9">
    <location>
        <begin position="316"/>
        <end position="412"/>
    </location>
</feature>
<keyword evidence="4" id="KW-0809">Transit peptide</keyword>
<evidence type="ECO:0000256" key="3">
    <source>
        <dbReference type="ARBA" id="ARBA00022884"/>
    </source>
</evidence>
<dbReference type="GO" id="GO:0003729">
    <property type="term" value="F:mRNA binding"/>
    <property type="evidence" value="ECO:0007669"/>
    <property type="project" value="EnsemblPlants"/>
</dbReference>
<gene>
    <name evidence="10" type="ORF">PHAVU_003G062100g</name>
</gene>
<dbReference type="PANTHER" id="PTHR46247:SF3">
    <property type="entry name" value="CRS2-ASSOCIATED FACTOR 2, CHLOROPLASTIC"/>
    <property type="match status" value="1"/>
</dbReference>
<dbReference type="Gene3D" id="3.30.110.60">
    <property type="entry name" value="YhbY-like"/>
    <property type="match status" value="2"/>
</dbReference>
<dbReference type="GO" id="GO:0000373">
    <property type="term" value="P:Group II intron splicing"/>
    <property type="evidence" value="ECO:0007669"/>
    <property type="project" value="EnsemblPlants"/>
</dbReference>
<keyword evidence="3 7" id="KW-0694">RNA-binding</keyword>
<dbReference type="PROSITE" id="PS51295">
    <property type="entry name" value="CRM"/>
    <property type="match status" value="2"/>
</dbReference>
<keyword evidence="2" id="KW-0677">Repeat</keyword>
<keyword evidence="5" id="KW-0508">mRNA splicing</keyword>
<dbReference type="eggNOG" id="ENOG502QW9P">
    <property type="taxonomic scope" value="Eukaryota"/>
</dbReference>
<dbReference type="Gramene" id="ESW25745">
    <property type="protein sequence ID" value="ESW25745"/>
    <property type="gene ID" value="PHAVU_003G062100g"/>
</dbReference>
<evidence type="ECO:0000256" key="5">
    <source>
        <dbReference type="ARBA" id="ARBA00023187"/>
    </source>
</evidence>
<organism evidence="10 11">
    <name type="scientific">Phaseolus vulgaris</name>
    <name type="common">Kidney bean</name>
    <name type="synonym">French bean</name>
    <dbReference type="NCBI Taxonomy" id="3885"/>
    <lineage>
        <taxon>Eukaryota</taxon>
        <taxon>Viridiplantae</taxon>
        <taxon>Streptophyta</taxon>
        <taxon>Embryophyta</taxon>
        <taxon>Tracheophyta</taxon>
        <taxon>Spermatophyta</taxon>
        <taxon>Magnoliopsida</taxon>
        <taxon>eudicotyledons</taxon>
        <taxon>Gunneridae</taxon>
        <taxon>Pentapetalae</taxon>
        <taxon>rosids</taxon>
        <taxon>fabids</taxon>
        <taxon>Fabales</taxon>
        <taxon>Fabaceae</taxon>
        <taxon>Papilionoideae</taxon>
        <taxon>50 kb inversion clade</taxon>
        <taxon>NPAAA clade</taxon>
        <taxon>indigoferoid/millettioid clade</taxon>
        <taxon>Phaseoleae</taxon>
        <taxon>Phaseolus</taxon>
    </lineage>
</organism>
<evidence type="ECO:0000313" key="11">
    <source>
        <dbReference type="Proteomes" id="UP000000226"/>
    </source>
</evidence>